<comment type="cofactor">
    <cofactor evidence="9">
        <name>heme</name>
        <dbReference type="ChEBI" id="CHEBI:30413"/>
    </cofactor>
</comment>
<keyword evidence="5 10" id="KW-0560">Oxidoreductase</keyword>
<proteinExistence type="inferred from homology"/>
<sequence>MDSFSFLKSMEAKFGQVIHRDQSSSTALLSLAFTAALAIFLVLLFRFKSRPSTKFPPGNFGFPFIGETIQFLRALRSESPHMFFDERLKKFGRVFKTSLTGHPTAVFCGPAGNRFIYSNEHKLVQSSGPNSFVKLVGQQSIVTKTGEEHRIFRGVLNEFLGPHALQSYTPKMSSKIQENINKHWKGKDEVNMLPSIRQLVFSISSSLFFDINDEDQQEQLKTLLETILVGTLSVPLDIPGSNFRKALRARSKLDEILSRLIESRRKDMRSGIASTSKNLLSVLLAFKDERGNPLTDTEILDNFSFMLHASYDTTVSPTVCIFKLLSANPECYEKVVQEQLGILGNKKDGEEICWNDLKAMKYTWQAAQETMRLFPPAFGSFRKVIADIHHDGYIIPKGWKAMVTNYSTSRKEEYFDEPDKFKPSRFGDGKYVAPYTFLPFGAGIRICPGWEFAKLEMLLFIHHFVKNFSGYLPLDTKEKISGDPFPPLPKNGFPIKLFPRT</sequence>
<dbReference type="GO" id="GO:0016705">
    <property type="term" value="F:oxidoreductase activity, acting on paired donors, with incorporation or reduction of molecular oxygen"/>
    <property type="evidence" value="ECO:0007669"/>
    <property type="project" value="InterPro"/>
</dbReference>
<evidence type="ECO:0000256" key="1">
    <source>
        <dbReference type="ARBA" id="ARBA00005122"/>
    </source>
</evidence>
<organism evidence="12 13">
    <name type="scientific">Taxus chinensis</name>
    <name type="common">Chinese yew</name>
    <name type="synonym">Taxus wallichiana var. chinensis</name>
    <dbReference type="NCBI Taxonomy" id="29808"/>
    <lineage>
        <taxon>Eukaryota</taxon>
        <taxon>Viridiplantae</taxon>
        <taxon>Streptophyta</taxon>
        <taxon>Embryophyta</taxon>
        <taxon>Tracheophyta</taxon>
        <taxon>Spermatophyta</taxon>
        <taxon>Pinopsida</taxon>
        <taxon>Pinidae</taxon>
        <taxon>Conifers II</taxon>
        <taxon>Cupressales</taxon>
        <taxon>Taxaceae</taxon>
        <taxon>Taxus</taxon>
    </lineage>
</organism>
<keyword evidence="11" id="KW-0812">Transmembrane</keyword>
<keyword evidence="4 9" id="KW-0479">Metal-binding</keyword>
<evidence type="ECO:0000313" key="12">
    <source>
        <dbReference type="EMBL" id="KAH9296916.1"/>
    </source>
</evidence>
<gene>
    <name evidence="12" type="ORF">KI387_028598</name>
</gene>
<dbReference type="GO" id="GO:0004497">
    <property type="term" value="F:monooxygenase activity"/>
    <property type="evidence" value="ECO:0007669"/>
    <property type="project" value="UniProtKB-KW"/>
</dbReference>
<dbReference type="InterPro" id="IPR002401">
    <property type="entry name" value="Cyt_P450_E_grp-I"/>
</dbReference>
<keyword evidence="8" id="KW-0876">Taxol biosynthesis</keyword>
<keyword evidence="6 9" id="KW-0408">Iron</keyword>
<dbReference type="GO" id="GO:0016125">
    <property type="term" value="P:sterol metabolic process"/>
    <property type="evidence" value="ECO:0007669"/>
    <property type="project" value="TreeGrafter"/>
</dbReference>
<dbReference type="SUPFAM" id="SSF48264">
    <property type="entry name" value="Cytochrome P450"/>
    <property type="match status" value="1"/>
</dbReference>
<dbReference type="Pfam" id="PF00067">
    <property type="entry name" value="p450"/>
    <property type="match status" value="1"/>
</dbReference>
<evidence type="ECO:0000256" key="2">
    <source>
        <dbReference type="ARBA" id="ARBA00010617"/>
    </source>
</evidence>
<dbReference type="InterPro" id="IPR001128">
    <property type="entry name" value="Cyt_P450"/>
</dbReference>
<accession>A0AA38C863</accession>
<evidence type="ECO:0000256" key="9">
    <source>
        <dbReference type="PIRSR" id="PIRSR602401-1"/>
    </source>
</evidence>
<protein>
    <recommendedName>
        <fullName evidence="14">Cytochrome P450</fullName>
    </recommendedName>
</protein>
<evidence type="ECO:0000256" key="8">
    <source>
        <dbReference type="ARBA" id="ARBA00023059"/>
    </source>
</evidence>
<dbReference type="CDD" id="cd11043">
    <property type="entry name" value="CYP90-like"/>
    <property type="match status" value="1"/>
</dbReference>
<dbReference type="GO" id="GO:0042617">
    <property type="term" value="P:paclitaxel biosynthetic process"/>
    <property type="evidence" value="ECO:0007669"/>
    <property type="project" value="UniProtKB-KW"/>
</dbReference>
<dbReference type="GO" id="GO:0005506">
    <property type="term" value="F:iron ion binding"/>
    <property type="evidence" value="ECO:0007669"/>
    <property type="project" value="InterPro"/>
</dbReference>
<dbReference type="InterPro" id="IPR036396">
    <property type="entry name" value="Cyt_P450_sf"/>
</dbReference>
<dbReference type="InterPro" id="IPR017972">
    <property type="entry name" value="Cyt_P450_CS"/>
</dbReference>
<comment type="caution">
    <text evidence="12">The sequence shown here is derived from an EMBL/GenBank/DDBJ whole genome shotgun (WGS) entry which is preliminary data.</text>
</comment>
<dbReference type="Gene3D" id="1.10.630.10">
    <property type="entry name" value="Cytochrome P450"/>
    <property type="match status" value="1"/>
</dbReference>
<evidence type="ECO:0000256" key="3">
    <source>
        <dbReference type="ARBA" id="ARBA00022617"/>
    </source>
</evidence>
<dbReference type="FunFam" id="1.10.630.10:FF:000022">
    <property type="entry name" value="Taxadiene 5-alpha hydroxylase"/>
    <property type="match status" value="1"/>
</dbReference>
<keyword evidence="13" id="KW-1185">Reference proteome</keyword>
<comment type="pathway">
    <text evidence="1">Alkaloid biosynthesis; taxol biosynthesis.</text>
</comment>
<keyword evidence="11" id="KW-1133">Transmembrane helix</keyword>
<feature type="transmembrane region" description="Helical" evidence="11">
    <location>
        <begin position="27"/>
        <end position="45"/>
    </location>
</feature>
<dbReference type="PANTHER" id="PTHR24286">
    <property type="entry name" value="CYTOCHROME P450 26"/>
    <property type="match status" value="1"/>
</dbReference>
<dbReference type="GO" id="GO:0020037">
    <property type="term" value="F:heme binding"/>
    <property type="evidence" value="ECO:0007669"/>
    <property type="project" value="InterPro"/>
</dbReference>
<evidence type="ECO:0000256" key="4">
    <source>
        <dbReference type="ARBA" id="ARBA00022723"/>
    </source>
</evidence>
<dbReference type="AlphaFoldDB" id="A0AA38C863"/>
<evidence type="ECO:0000256" key="5">
    <source>
        <dbReference type="ARBA" id="ARBA00023002"/>
    </source>
</evidence>
<keyword evidence="7 10" id="KW-0503">Monooxygenase</keyword>
<comment type="similarity">
    <text evidence="2 10">Belongs to the cytochrome P450 family.</text>
</comment>
<keyword evidence="3 9" id="KW-0349">Heme</keyword>
<dbReference type="PANTHER" id="PTHR24286:SF384">
    <property type="entry name" value="P450, PUTATIVE (EUROFUNG)-RELATED"/>
    <property type="match status" value="1"/>
</dbReference>
<name>A0AA38C863_TAXCH</name>
<keyword evidence="11" id="KW-0472">Membrane</keyword>
<evidence type="ECO:0000256" key="7">
    <source>
        <dbReference type="ARBA" id="ARBA00023033"/>
    </source>
</evidence>
<feature type="binding site" description="axial binding residue" evidence="9">
    <location>
        <position position="447"/>
    </location>
    <ligand>
        <name>heme</name>
        <dbReference type="ChEBI" id="CHEBI:30413"/>
    </ligand>
    <ligandPart>
        <name>Fe</name>
        <dbReference type="ChEBI" id="CHEBI:18248"/>
    </ligandPart>
</feature>
<dbReference type="EMBL" id="JAHRHJ020000010">
    <property type="protein sequence ID" value="KAH9296916.1"/>
    <property type="molecule type" value="Genomic_DNA"/>
</dbReference>
<dbReference type="PROSITE" id="PS00086">
    <property type="entry name" value="CYTOCHROME_P450"/>
    <property type="match status" value="1"/>
</dbReference>
<dbReference type="OMA" id="KLLTTWW"/>
<evidence type="ECO:0000256" key="11">
    <source>
        <dbReference type="SAM" id="Phobius"/>
    </source>
</evidence>
<evidence type="ECO:0000313" key="13">
    <source>
        <dbReference type="Proteomes" id="UP000824469"/>
    </source>
</evidence>
<dbReference type="PRINTS" id="PR00385">
    <property type="entry name" value="P450"/>
</dbReference>
<reference evidence="12 13" key="1">
    <citation type="journal article" date="2021" name="Nat. Plants">
        <title>The Taxus genome provides insights into paclitaxel biosynthesis.</title>
        <authorList>
            <person name="Xiong X."/>
            <person name="Gou J."/>
            <person name="Liao Q."/>
            <person name="Li Y."/>
            <person name="Zhou Q."/>
            <person name="Bi G."/>
            <person name="Li C."/>
            <person name="Du R."/>
            <person name="Wang X."/>
            <person name="Sun T."/>
            <person name="Guo L."/>
            <person name="Liang H."/>
            <person name="Lu P."/>
            <person name="Wu Y."/>
            <person name="Zhang Z."/>
            <person name="Ro D.K."/>
            <person name="Shang Y."/>
            <person name="Huang S."/>
            <person name="Yan J."/>
        </authorList>
    </citation>
    <scope>NUCLEOTIDE SEQUENCE [LARGE SCALE GENOMIC DNA]</scope>
    <source>
        <strain evidence="12">Ta-2019</strain>
    </source>
</reference>
<evidence type="ECO:0000256" key="6">
    <source>
        <dbReference type="ARBA" id="ARBA00023004"/>
    </source>
</evidence>
<dbReference type="PRINTS" id="PR00463">
    <property type="entry name" value="EP450I"/>
</dbReference>
<evidence type="ECO:0000256" key="10">
    <source>
        <dbReference type="RuleBase" id="RU000461"/>
    </source>
</evidence>
<evidence type="ECO:0008006" key="14">
    <source>
        <dbReference type="Google" id="ProtNLM"/>
    </source>
</evidence>
<dbReference type="Proteomes" id="UP000824469">
    <property type="component" value="Unassembled WGS sequence"/>
</dbReference>